<evidence type="ECO:0000256" key="2">
    <source>
        <dbReference type="ARBA" id="ARBA00022692"/>
    </source>
</evidence>
<evidence type="ECO:0000256" key="4">
    <source>
        <dbReference type="ARBA" id="ARBA00022989"/>
    </source>
</evidence>
<evidence type="ECO:0000256" key="5">
    <source>
        <dbReference type="ARBA" id="ARBA00023043"/>
    </source>
</evidence>
<accession>A0A8J5HSH8</accession>
<dbReference type="AlphaFoldDB" id="A0A8J5HSH8"/>
<feature type="transmembrane region" description="Helical" evidence="8">
    <location>
        <begin position="98"/>
        <end position="123"/>
    </location>
</feature>
<keyword evidence="6 8" id="KW-0472">Membrane</keyword>
<evidence type="ECO:0000256" key="8">
    <source>
        <dbReference type="SAM" id="Phobius"/>
    </source>
</evidence>
<keyword evidence="4 8" id="KW-1133">Transmembrane helix</keyword>
<evidence type="ECO:0000256" key="1">
    <source>
        <dbReference type="ARBA" id="ARBA00004141"/>
    </source>
</evidence>
<dbReference type="Proteomes" id="UP000734854">
    <property type="component" value="Unassembled WGS sequence"/>
</dbReference>
<reference evidence="10 11" key="1">
    <citation type="submission" date="2020-08" db="EMBL/GenBank/DDBJ databases">
        <title>Plant Genome Project.</title>
        <authorList>
            <person name="Zhang R.-G."/>
        </authorList>
    </citation>
    <scope>NUCLEOTIDE SEQUENCE [LARGE SCALE GENOMIC DNA]</scope>
    <source>
        <tissue evidence="10">Rhizome</tissue>
    </source>
</reference>
<dbReference type="EMBL" id="JACMSC010000004">
    <property type="protein sequence ID" value="KAG6526284.1"/>
    <property type="molecule type" value="Genomic_DNA"/>
</dbReference>
<feature type="region of interest" description="Disordered" evidence="7">
    <location>
        <begin position="1"/>
        <end position="41"/>
    </location>
</feature>
<dbReference type="Pfam" id="PF13962">
    <property type="entry name" value="PGG"/>
    <property type="match status" value="1"/>
</dbReference>
<evidence type="ECO:0000256" key="7">
    <source>
        <dbReference type="SAM" id="MobiDB-lite"/>
    </source>
</evidence>
<evidence type="ECO:0000259" key="9">
    <source>
        <dbReference type="Pfam" id="PF13962"/>
    </source>
</evidence>
<feature type="transmembrane region" description="Helical" evidence="8">
    <location>
        <begin position="129"/>
        <end position="147"/>
    </location>
</feature>
<feature type="transmembrane region" description="Helical" evidence="8">
    <location>
        <begin position="154"/>
        <end position="172"/>
    </location>
</feature>
<dbReference type="GO" id="GO:0005886">
    <property type="term" value="C:plasma membrane"/>
    <property type="evidence" value="ECO:0007669"/>
    <property type="project" value="TreeGrafter"/>
</dbReference>
<keyword evidence="2 8" id="KW-0812">Transmembrane</keyword>
<comment type="caution">
    <text evidence="10">The sequence shown here is derived from an EMBL/GenBank/DDBJ whole genome shotgun (WGS) entry which is preliminary data.</text>
</comment>
<organism evidence="10 11">
    <name type="scientific">Zingiber officinale</name>
    <name type="common">Ginger</name>
    <name type="synonym">Amomum zingiber</name>
    <dbReference type="NCBI Taxonomy" id="94328"/>
    <lineage>
        <taxon>Eukaryota</taxon>
        <taxon>Viridiplantae</taxon>
        <taxon>Streptophyta</taxon>
        <taxon>Embryophyta</taxon>
        <taxon>Tracheophyta</taxon>
        <taxon>Spermatophyta</taxon>
        <taxon>Magnoliopsida</taxon>
        <taxon>Liliopsida</taxon>
        <taxon>Zingiberales</taxon>
        <taxon>Zingiberaceae</taxon>
        <taxon>Zingiber</taxon>
    </lineage>
</organism>
<proteinExistence type="predicted"/>
<dbReference type="OrthoDB" id="681126at2759"/>
<dbReference type="InterPro" id="IPR026961">
    <property type="entry name" value="PGG_dom"/>
</dbReference>
<keyword evidence="3" id="KW-0677">Repeat</keyword>
<sequence length="198" mass="22333">MSKPQAVDIEMNGLGNGTPATEPPHEQQQQQQQQKQQEQRHFAGWERNDSNVLLVVATLITALTYQMGTNLPGGYYQDDSGGHQAGDSILRDKHRLRYWLFMAASWAGFGNSMLMTLALLTGVRVESRLIRWPFAVAYSSLVLAFIASQPKTHLLLDILLWVLVLFILWAAISFKRCEVSDRASPGSLKDFVRRLFGR</sequence>
<keyword evidence="5" id="KW-0040">ANK repeat</keyword>
<protein>
    <recommendedName>
        <fullName evidence="9">PGG domain-containing protein</fullName>
    </recommendedName>
</protein>
<evidence type="ECO:0000256" key="6">
    <source>
        <dbReference type="ARBA" id="ARBA00023136"/>
    </source>
</evidence>
<name>A0A8J5HSH8_ZINOF</name>
<evidence type="ECO:0000313" key="10">
    <source>
        <dbReference type="EMBL" id="KAG6526284.1"/>
    </source>
</evidence>
<comment type="subcellular location">
    <subcellularLocation>
        <location evidence="1">Membrane</location>
        <topology evidence="1">Multi-pass membrane protein</topology>
    </subcellularLocation>
</comment>
<keyword evidence="11" id="KW-1185">Reference proteome</keyword>
<evidence type="ECO:0000313" key="11">
    <source>
        <dbReference type="Proteomes" id="UP000734854"/>
    </source>
</evidence>
<dbReference type="PANTHER" id="PTHR24186">
    <property type="entry name" value="PROTEIN PHOSPHATASE 1 REGULATORY SUBUNIT"/>
    <property type="match status" value="1"/>
</dbReference>
<feature type="domain" description="PGG" evidence="9">
    <location>
        <begin position="45"/>
        <end position="148"/>
    </location>
</feature>
<dbReference type="PANTHER" id="PTHR24186:SF38">
    <property type="entry name" value="ANKYRIN REPEAT FAMILY PROTEIN"/>
    <property type="match status" value="1"/>
</dbReference>
<evidence type="ECO:0000256" key="3">
    <source>
        <dbReference type="ARBA" id="ARBA00022737"/>
    </source>
</evidence>
<feature type="compositionally biased region" description="Low complexity" evidence="7">
    <location>
        <begin position="26"/>
        <end position="36"/>
    </location>
</feature>
<gene>
    <name evidence="10" type="ORF">ZIOFF_016266</name>
</gene>